<dbReference type="Pfam" id="PF01757">
    <property type="entry name" value="Acyl_transf_3"/>
    <property type="match status" value="1"/>
</dbReference>
<feature type="transmembrane region" description="Helical" evidence="7">
    <location>
        <begin position="215"/>
        <end position="235"/>
    </location>
</feature>
<feature type="domain" description="Acyltransferase 3" evidence="8">
    <location>
        <begin position="39"/>
        <end position="376"/>
    </location>
</feature>
<dbReference type="EMBL" id="CP165735">
    <property type="protein sequence ID" value="XDV72179.1"/>
    <property type="molecule type" value="Genomic_DNA"/>
</dbReference>
<feature type="transmembrane region" description="Helical" evidence="7">
    <location>
        <begin position="280"/>
        <end position="297"/>
    </location>
</feature>
<organism evidence="9">
    <name type="scientific">Paenarthrobacter sp. AMU7</name>
    <dbReference type="NCBI Taxonomy" id="3162492"/>
    <lineage>
        <taxon>Bacteria</taxon>
        <taxon>Bacillati</taxon>
        <taxon>Actinomycetota</taxon>
        <taxon>Actinomycetes</taxon>
        <taxon>Micrococcales</taxon>
        <taxon>Micrococcaceae</taxon>
        <taxon>Paenarthrobacter</taxon>
    </lineage>
</organism>
<dbReference type="PANTHER" id="PTHR40074:SF2">
    <property type="entry name" value="O-ACETYLTRANSFERASE WECH"/>
    <property type="match status" value="1"/>
</dbReference>
<dbReference type="AlphaFoldDB" id="A0AB39YQY4"/>
<feature type="transmembrane region" description="Helical" evidence="7">
    <location>
        <begin position="325"/>
        <end position="346"/>
    </location>
</feature>
<comment type="similarity">
    <text evidence="2">Belongs to the acyltransferase 3 family.</text>
</comment>
<dbReference type="PANTHER" id="PTHR40074">
    <property type="entry name" value="O-ACETYLTRANSFERASE WECH"/>
    <property type="match status" value="1"/>
</dbReference>
<protein>
    <submittedName>
        <fullName evidence="9">Acyltransferase</fullName>
        <ecNumber evidence="9">2.3.1.-</ecNumber>
    </submittedName>
</protein>
<feature type="transmembrane region" description="Helical" evidence="7">
    <location>
        <begin position="191"/>
        <end position="209"/>
    </location>
</feature>
<dbReference type="GO" id="GO:0016413">
    <property type="term" value="F:O-acetyltransferase activity"/>
    <property type="evidence" value="ECO:0007669"/>
    <property type="project" value="TreeGrafter"/>
</dbReference>
<dbReference type="EC" id="2.3.1.-" evidence="9"/>
<evidence type="ECO:0000256" key="5">
    <source>
        <dbReference type="ARBA" id="ARBA00022989"/>
    </source>
</evidence>
<keyword evidence="3" id="KW-1003">Cell membrane</keyword>
<keyword evidence="9" id="KW-0012">Acyltransferase</keyword>
<evidence type="ECO:0000256" key="6">
    <source>
        <dbReference type="ARBA" id="ARBA00023136"/>
    </source>
</evidence>
<reference evidence="9" key="1">
    <citation type="submission" date="2024-07" db="EMBL/GenBank/DDBJ databases">
        <authorList>
            <person name="Li J."/>
            <person name="Wei H."/>
            <person name="Ma J."/>
        </authorList>
    </citation>
    <scope>NUCLEOTIDE SEQUENCE</scope>
    <source>
        <strain evidence="9">AMU7</strain>
    </source>
</reference>
<feature type="transmembrane region" description="Helical" evidence="7">
    <location>
        <begin position="247"/>
        <end position="268"/>
    </location>
</feature>
<keyword evidence="4 7" id="KW-0812">Transmembrane</keyword>
<sequence>MKSNATAPAVLPAETALGTVGFSNNRDPRGPADKSARDVSVDVIRSFCLLVVVALHALMVGVSIGPQGPVFENALDGNPWFASLSWAVQVMPLFFIAGGFSSISQWRRMQLRGGTAGDYIRLRVVRLLVPAVVLVASAGVGLVVLTLAGVPSGIVETAGYRISQPLWFLAVYLGCSALVPLLAFAHGKARLSTLLGLGLAIAAVDAGRLSLELPALGYANLAFVWLFIQQLGFWLADGSVGRLSAAVRKWTSGLALMLMMYLFASGWYSGDMFSNLNPPTGALALLAVAQLMLLSLAQRRIRVWAEKSSAMSFVALVGSKAMTIYLWHMPVMVSIAGLLLVIQMHLPTPGSAEWWLSRPLWLVAVACALLPVVMWLGRLERVNASSRASFTHPRTVLSAVSGVGGVVVLLVDGITPSTAIISVVLFLCALWGHLDLRRPQMTRPGGTNTEQGGRGVAGWFKKLFQSAPIHPVPPSE</sequence>
<keyword evidence="5 7" id="KW-1133">Transmembrane helix</keyword>
<name>A0AB39YQY4_9MICC</name>
<accession>A0AB39YQY4</accession>
<gene>
    <name evidence="9" type="ORF">ABQM86_03050</name>
</gene>
<dbReference type="InterPro" id="IPR002656">
    <property type="entry name" value="Acyl_transf_3_dom"/>
</dbReference>
<evidence type="ECO:0000256" key="1">
    <source>
        <dbReference type="ARBA" id="ARBA00004651"/>
    </source>
</evidence>
<feature type="transmembrane region" description="Helical" evidence="7">
    <location>
        <begin position="166"/>
        <end position="184"/>
    </location>
</feature>
<feature type="transmembrane region" description="Helical" evidence="7">
    <location>
        <begin position="84"/>
        <end position="103"/>
    </location>
</feature>
<feature type="transmembrane region" description="Helical" evidence="7">
    <location>
        <begin position="124"/>
        <end position="146"/>
    </location>
</feature>
<feature type="transmembrane region" description="Helical" evidence="7">
    <location>
        <begin position="358"/>
        <end position="379"/>
    </location>
</feature>
<evidence type="ECO:0000256" key="3">
    <source>
        <dbReference type="ARBA" id="ARBA00022475"/>
    </source>
</evidence>
<keyword evidence="6 7" id="KW-0472">Membrane</keyword>
<feature type="transmembrane region" description="Helical" evidence="7">
    <location>
        <begin position="417"/>
        <end position="434"/>
    </location>
</feature>
<dbReference type="RefSeq" id="WP_369745897.1">
    <property type="nucleotide sequence ID" value="NZ_CP165735.1"/>
</dbReference>
<evidence type="ECO:0000313" key="9">
    <source>
        <dbReference type="EMBL" id="XDV72179.1"/>
    </source>
</evidence>
<evidence type="ECO:0000259" key="8">
    <source>
        <dbReference type="Pfam" id="PF01757"/>
    </source>
</evidence>
<feature type="transmembrane region" description="Helical" evidence="7">
    <location>
        <begin position="43"/>
        <end position="64"/>
    </location>
</feature>
<evidence type="ECO:0000256" key="4">
    <source>
        <dbReference type="ARBA" id="ARBA00022692"/>
    </source>
</evidence>
<proteinExistence type="inferred from homology"/>
<evidence type="ECO:0000256" key="7">
    <source>
        <dbReference type="SAM" id="Phobius"/>
    </source>
</evidence>
<dbReference type="GO" id="GO:0009246">
    <property type="term" value="P:enterobacterial common antigen biosynthetic process"/>
    <property type="evidence" value="ECO:0007669"/>
    <property type="project" value="TreeGrafter"/>
</dbReference>
<evidence type="ECO:0000256" key="2">
    <source>
        <dbReference type="ARBA" id="ARBA00007400"/>
    </source>
</evidence>
<keyword evidence="9" id="KW-0808">Transferase</keyword>
<feature type="transmembrane region" description="Helical" evidence="7">
    <location>
        <begin position="391"/>
        <end position="411"/>
    </location>
</feature>
<dbReference type="GO" id="GO:0005886">
    <property type="term" value="C:plasma membrane"/>
    <property type="evidence" value="ECO:0007669"/>
    <property type="project" value="UniProtKB-SubCell"/>
</dbReference>
<comment type="subcellular location">
    <subcellularLocation>
        <location evidence="1">Cell membrane</location>
        <topology evidence="1">Multi-pass membrane protein</topology>
    </subcellularLocation>
</comment>